<dbReference type="InterPro" id="IPR009057">
    <property type="entry name" value="Homeodomain-like_sf"/>
</dbReference>
<feature type="domain" description="HTH tetR-type" evidence="5">
    <location>
        <begin position="15"/>
        <end position="75"/>
    </location>
</feature>
<evidence type="ECO:0000313" key="6">
    <source>
        <dbReference type="EMBL" id="WTY35615.1"/>
    </source>
</evidence>
<organism evidence="6 7">
    <name type="scientific">Nocardia salmonicida</name>
    <dbReference type="NCBI Taxonomy" id="53431"/>
    <lineage>
        <taxon>Bacteria</taxon>
        <taxon>Bacillati</taxon>
        <taxon>Actinomycetota</taxon>
        <taxon>Actinomycetes</taxon>
        <taxon>Mycobacteriales</taxon>
        <taxon>Nocardiaceae</taxon>
        <taxon>Nocardia</taxon>
    </lineage>
</organism>
<reference evidence="6 7" key="1">
    <citation type="submission" date="2022-10" db="EMBL/GenBank/DDBJ databases">
        <title>The complete genomes of actinobacterial strains from the NBC collection.</title>
        <authorList>
            <person name="Joergensen T.S."/>
            <person name="Alvarez Arevalo M."/>
            <person name="Sterndorff E.B."/>
            <person name="Faurdal D."/>
            <person name="Vuksanovic O."/>
            <person name="Mourched A.-S."/>
            <person name="Charusanti P."/>
            <person name="Shaw S."/>
            <person name="Blin K."/>
            <person name="Weber T."/>
        </authorList>
    </citation>
    <scope>NUCLEOTIDE SEQUENCE [LARGE SCALE GENOMIC DNA]</scope>
    <source>
        <strain evidence="6 7">NBC_01413</strain>
    </source>
</reference>
<accession>A0ABZ1N6R9</accession>
<evidence type="ECO:0000256" key="4">
    <source>
        <dbReference type="PROSITE-ProRule" id="PRU00335"/>
    </source>
</evidence>
<dbReference type="SUPFAM" id="SSF46689">
    <property type="entry name" value="Homeodomain-like"/>
    <property type="match status" value="1"/>
</dbReference>
<dbReference type="PROSITE" id="PS50977">
    <property type="entry name" value="HTH_TETR_2"/>
    <property type="match status" value="1"/>
</dbReference>
<dbReference type="Pfam" id="PF00440">
    <property type="entry name" value="TetR_N"/>
    <property type="match status" value="1"/>
</dbReference>
<evidence type="ECO:0000259" key="5">
    <source>
        <dbReference type="PROSITE" id="PS50977"/>
    </source>
</evidence>
<keyword evidence="7" id="KW-1185">Reference proteome</keyword>
<evidence type="ECO:0000256" key="2">
    <source>
        <dbReference type="ARBA" id="ARBA00023125"/>
    </source>
</evidence>
<feature type="DNA-binding region" description="H-T-H motif" evidence="4">
    <location>
        <begin position="38"/>
        <end position="57"/>
    </location>
</feature>
<keyword evidence="1" id="KW-0805">Transcription regulation</keyword>
<dbReference type="Proteomes" id="UP001621418">
    <property type="component" value="Chromosome"/>
</dbReference>
<evidence type="ECO:0000256" key="1">
    <source>
        <dbReference type="ARBA" id="ARBA00023015"/>
    </source>
</evidence>
<name>A0ABZ1N6R9_9NOCA</name>
<dbReference type="PANTHER" id="PTHR30055:SF234">
    <property type="entry name" value="HTH-TYPE TRANSCRIPTIONAL REGULATOR BETI"/>
    <property type="match status" value="1"/>
</dbReference>
<protein>
    <submittedName>
        <fullName evidence="6">TetR/AcrR family transcriptional regulator</fullName>
    </submittedName>
</protein>
<keyword evidence="3" id="KW-0804">Transcription</keyword>
<sequence>MRQATGSGTKGVPRQERERRILAAATLRFGTDGYRRTSLEAVAAETDISKALILSLFGSKDALHLRCVQEAGEVLVTAITGVLATSPAEYMASDTLRCIFESLRDRRYDWELLHDTTVLETTAGGRAALTYRASIRALAMDGTFALLGPRGPVDPTDREILADVWLGILSALVSWYQRHIDEVSIPEMLVRCTTVATTVGDVASIAGRESFSPRFDSDARNAF</sequence>
<dbReference type="InterPro" id="IPR050109">
    <property type="entry name" value="HTH-type_TetR-like_transc_reg"/>
</dbReference>
<evidence type="ECO:0000256" key="3">
    <source>
        <dbReference type="ARBA" id="ARBA00023163"/>
    </source>
</evidence>
<dbReference type="PANTHER" id="PTHR30055">
    <property type="entry name" value="HTH-TYPE TRANSCRIPTIONAL REGULATOR RUTR"/>
    <property type="match status" value="1"/>
</dbReference>
<dbReference type="Gene3D" id="1.10.357.10">
    <property type="entry name" value="Tetracycline Repressor, domain 2"/>
    <property type="match status" value="1"/>
</dbReference>
<keyword evidence="2 4" id="KW-0238">DNA-binding</keyword>
<evidence type="ECO:0000313" key="7">
    <source>
        <dbReference type="Proteomes" id="UP001621418"/>
    </source>
</evidence>
<dbReference type="EMBL" id="CP109527">
    <property type="protein sequence ID" value="WTY35615.1"/>
    <property type="molecule type" value="Genomic_DNA"/>
</dbReference>
<dbReference type="GeneID" id="91378553"/>
<gene>
    <name evidence="6" type="ORF">OG308_30840</name>
</gene>
<dbReference type="RefSeq" id="WP_328656284.1">
    <property type="nucleotide sequence ID" value="NZ_CP108014.1"/>
</dbReference>
<dbReference type="InterPro" id="IPR001647">
    <property type="entry name" value="HTH_TetR"/>
</dbReference>
<proteinExistence type="predicted"/>